<protein>
    <recommendedName>
        <fullName evidence="3">histidine kinase</fullName>
        <ecNumber evidence="3">2.7.13.3</ecNumber>
    </recommendedName>
</protein>
<dbReference type="FunFam" id="3.30.565.10:FF:000010">
    <property type="entry name" value="Sensor histidine kinase RcsC"/>
    <property type="match status" value="1"/>
</dbReference>
<dbReference type="Pfam" id="PF00072">
    <property type="entry name" value="Response_reg"/>
    <property type="match status" value="1"/>
</dbReference>
<comment type="catalytic activity">
    <reaction evidence="1">
        <text>ATP + protein L-histidine = ADP + protein N-phospho-L-histidine.</text>
        <dbReference type="EC" id="2.7.13.3"/>
    </reaction>
</comment>
<comment type="subcellular location">
    <subcellularLocation>
        <location evidence="2">Membrane</location>
    </subcellularLocation>
</comment>
<reference evidence="18 19" key="1">
    <citation type="submission" date="2019-01" db="EMBL/GenBank/DDBJ databases">
        <title>Litorilituus lipolytica sp. nov., isolated from intertidal sand of the Yellow Sea in China.</title>
        <authorList>
            <person name="Liu A."/>
        </authorList>
    </citation>
    <scope>NUCLEOTIDE SEQUENCE [LARGE SCALE GENOMIC DNA]</scope>
    <source>
        <strain evidence="18 19">RZ04</strain>
    </source>
</reference>
<feature type="modified residue" description="4-aspartylphosphate" evidence="13">
    <location>
        <position position="685"/>
    </location>
</feature>
<keyword evidence="6 15" id="KW-0812">Transmembrane</keyword>
<feature type="coiled-coil region" evidence="14">
    <location>
        <begin position="346"/>
        <end position="390"/>
    </location>
</feature>
<dbReference type="InterPro" id="IPR005467">
    <property type="entry name" value="His_kinase_dom"/>
</dbReference>
<dbReference type="RefSeq" id="WP_140603228.1">
    <property type="nucleotide sequence ID" value="NZ_SAWY01000020.1"/>
</dbReference>
<dbReference type="GO" id="GO:0016020">
    <property type="term" value="C:membrane"/>
    <property type="evidence" value="ECO:0007669"/>
    <property type="project" value="UniProtKB-SubCell"/>
</dbReference>
<keyword evidence="10 15" id="KW-1133">Transmembrane helix</keyword>
<dbReference type="CDD" id="cd16922">
    <property type="entry name" value="HATPase_EvgS-ArcB-TorS-like"/>
    <property type="match status" value="1"/>
</dbReference>
<dbReference type="CDD" id="cd00082">
    <property type="entry name" value="HisKA"/>
    <property type="match status" value="1"/>
</dbReference>
<keyword evidence="19" id="KW-1185">Reference proteome</keyword>
<dbReference type="GO" id="GO:0005524">
    <property type="term" value="F:ATP binding"/>
    <property type="evidence" value="ECO:0007669"/>
    <property type="project" value="UniProtKB-KW"/>
</dbReference>
<name>A0A502KVD7_9GAMM</name>
<evidence type="ECO:0000256" key="4">
    <source>
        <dbReference type="ARBA" id="ARBA00022553"/>
    </source>
</evidence>
<evidence type="ECO:0000256" key="2">
    <source>
        <dbReference type="ARBA" id="ARBA00004370"/>
    </source>
</evidence>
<dbReference type="InterPro" id="IPR004358">
    <property type="entry name" value="Sig_transdc_His_kin-like_C"/>
</dbReference>
<keyword evidence="8" id="KW-0418">Kinase</keyword>
<dbReference type="PROSITE" id="PS50109">
    <property type="entry name" value="HIS_KIN"/>
    <property type="match status" value="1"/>
</dbReference>
<dbReference type="Gene3D" id="3.40.190.10">
    <property type="entry name" value="Periplasmic binding protein-like II"/>
    <property type="match status" value="2"/>
</dbReference>
<feature type="transmembrane region" description="Helical" evidence="15">
    <location>
        <begin position="320"/>
        <end position="337"/>
    </location>
</feature>
<dbReference type="Gene3D" id="1.10.287.130">
    <property type="match status" value="1"/>
</dbReference>
<evidence type="ECO:0000256" key="1">
    <source>
        <dbReference type="ARBA" id="ARBA00000085"/>
    </source>
</evidence>
<keyword evidence="9" id="KW-0067">ATP-binding</keyword>
<dbReference type="Pfam" id="PF09084">
    <property type="entry name" value="NMT1"/>
    <property type="match status" value="1"/>
</dbReference>
<dbReference type="FunFam" id="1.10.287.130:FF:000004">
    <property type="entry name" value="Ethylene receptor 1"/>
    <property type="match status" value="1"/>
</dbReference>
<dbReference type="InterPro" id="IPR003594">
    <property type="entry name" value="HATPase_dom"/>
</dbReference>
<dbReference type="SUPFAM" id="SSF53850">
    <property type="entry name" value="Periplasmic binding protein-like II"/>
    <property type="match status" value="1"/>
</dbReference>
<dbReference type="InterPro" id="IPR011006">
    <property type="entry name" value="CheY-like_superfamily"/>
</dbReference>
<evidence type="ECO:0000256" key="15">
    <source>
        <dbReference type="SAM" id="Phobius"/>
    </source>
</evidence>
<dbReference type="Gene3D" id="3.40.50.2300">
    <property type="match status" value="1"/>
</dbReference>
<evidence type="ECO:0000256" key="12">
    <source>
        <dbReference type="ARBA" id="ARBA00023136"/>
    </source>
</evidence>
<keyword evidence="14" id="KW-0175">Coiled coil</keyword>
<feature type="domain" description="Histidine kinase" evidence="16">
    <location>
        <begin position="397"/>
        <end position="614"/>
    </location>
</feature>
<evidence type="ECO:0000259" key="17">
    <source>
        <dbReference type="PROSITE" id="PS50110"/>
    </source>
</evidence>
<evidence type="ECO:0000313" key="19">
    <source>
        <dbReference type="Proteomes" id="UP000315303"/>
    </source>
</evidence>
<organism evidence="18 19">
    <name type="scientific">Litorilituus lipolyticus</name>
    <dbReference type="NCBI Taxonomy" id="2491017"/>
    <lineage>
        <taxon>Bacteria</taxon>
        <taxon>Pseudomonadati</taxon>
        <taxon>Pseudomonadota</taxon>
        <taxon>Gammaproteobacteria</taxon>
        <taxon>Alteromonadales</taxon>
        <taxon>Colwelliaceae</taxon>
        <taxon>Litorilituus</taxon>
    </lineage>
</organism>
<dbReference type="EC" id="2.7.13.3" evidence="3"/>
<dbReference type="SUPFAM" id="SSF47384">
    <property type="entry name" value="Homodimeric domain of signal transducing histidine kinase"/>
    <property type="match status" value="1"/>
</dbReference>
<dbReference type="InterPro" id="IPR036890">
    <property type="entry name" value="HATPase_C_sf"/>
</dbReference>
<sequence>MQKLILALLFFSPFVFSQEKVVLQLKWFHQFQFAGFYAAKEKGFYKDAGFEVEIRERDINTSAINDVLEGRADFGIADSSIVMQRLNGAPVVIASTVFQTSPLVFMSLKNLDITSPYDLHSKKIMFQRSVDDASLQALLQMFGVYEGKYEFVPHNFNDWALTEGTAEVMAAYRSDQPFSYQQKNLAVNLIDPASYGIDFYGDLLFTTEKRIKQDIESVQRFVEATRQGWLYALEHQKEIVELIINKYHVNKSKDRLLEEARITESLIKATFVPIGNVFPARFERIAQTYKDLKMAPAESNVEGLLLEDYAPKQFELNNRFAYFVMILMLLFIAYFIVQVRFNKRLKRIVKEQVKELAYNNEQLQEQNEALSNQKQEVEQAKQLAEEANKSKSLFLANMSHEIRTPMNGVLGTLQLLKQMQQTVEANDLLNKAMYSSKTLLTIINDILDFSKIEAGKLDLEQAPFNLNLIVDAVYAALKIEADEKSIALKVIKGERYQNGWLGDAVRVKQVLLNICSNAVKFTEQGSVTISIDTNEQGNLYFHIEDTGVGMSEDAVQRLFNRFEQADNSTTRKFGGTGLGMAITHSLVDLMNGFIIVDSELTKGSTFKVLLPLSPVEVNDDDFKSNSKQVPDLQGKRILLAEDNNINKVIFQTMIKPTKAQVMVASNGQEAIELMENNDFDIIFMDIQMPILDGVEACKVIKPLYPDTPIIALTANVMESDIQYYLQHGFEKHIGKPINIDELYQCCQQYLL</sequence>
<dbReference type="Proteomes" id="UP000315303">
    <property type="component" value="Unassembled WGS sequence"/>
</dbReference>
<evidence type="ECO:0000256" key="9">
    <source>
        <dbReference type="ARBA" id="ARBA00022840"/>
    </source>
</evidence>
<accession>A0A502KVD7</accession>
<keyword evidence="12 15" id="KW-0472">Membrane</keyword>
<dbReference type="SMART" id="SM00388">
    <property type="entry name" value="HisKA"/>
    <property type="match status" value="1"/>
</dbReference>
<dbReference type="Pfam" id="PF02518">
    <property type="entry name" value="HATPase_c"/>
    <property type="match status" value="1"/>
</dbReference>
<evidence type="ECO:0000256" key="3">
    <source>
        <dbReference type="ARBA" id="ARBA00012438"/>
    </source>
</evidence>
<dbReference type="EMBL" id="SAWY01000020">
    <property type="protein sequence ID" value="TPH15064.1"/>
    <property type="molecule type" value="Genomic_DNA"/>
</dbReference>
<evidence type="ECO:0000256" key="6">
    <source>
        <dbReference type="ARBA" id="ARBA00022692"/>
    </source>
</evidence>
<evidence type="ECO:0000256" key="13">
    <source>
        <dbReference type="PROSITE-ProRule" id="PRU00169"/>
    </source>
</evidence>
<dbReference type="Pfam" id="PF00512">
    <property type="entry name" value="HisKA"/>
    <property type="match status" value="1"/>
</dbReference>
<evidence type="ECO:0000256" key="5">
    <source>
        <dbReference type="ARBA" id="ARBA00022679"/>
    </source>
</evidence>
<dbReference type="PANTHER" id="PTHR45339">
    <property type="entry name" value="HYBRID SIGNAL TRANSDUCTION HISTIDINE KINASE J"/>
    <property type="match status" value="1"/>
</dbReference>
<dbReference type="OrthoDB" id="9810730at2"/>
<proteinExistence type="predicted"/>
<dbReference type="PROSITE" id="PS50110">
    <property type="entry name" value="RESPONSE_REGULATORY"/>
    <property type="match status" value="1"/>
</dbReference>
<comment type="caution">
    <text evidence="18">The sequence shown here is derived from an EMBL/GenBank/DDBJ whole genome shotgun (WGS) entry which is preliminary data.</text>
</comment>
<dbReference type="InterPro" id="IPR003661">
    <property type="entry name" value="HisK_dim/P_dom"/>
</dbReference>
<evidence type="ECO:0000256" key="7">
    <source>
        <dbReference type="ARBA" id="ARBA00022741"/>
    </source>
</evidence>
<gene>
    <name evidence="18" type="ORF">EPA86_09590</name>
</gene>
<dbReference type="AlphaFoldDB" id="A0A502KVD7"/>
<dbReference type="PANTHER" id="PTHR45339:SF1">
    <property type="entry name" value="HYBRID SIGNAL TRANSDUCTION HISTIDINE KINASE J"/>
    <property type="match status" value="1"/>
</dbReference>
<dbReference type="SUPFAM" id="SSF55874">
    <property type="entry name" value="ATPase domain of HSP90 chaperone/DNA topoisomerase II/histidine kinase"/>
    <property type="match status" value="1"/>
</dbReference>
<dbReference type="PRINTS" id="PR00344">
    <property type="entry name" value="BCTRLSENSOR"/>
</dbReference>
<evidence type="ECO:0000259" key="16">
    <source>
        <dbReference type="PROSITE" id="PS50109"/>
    </source>
</evidence>
<evidence type="ECO:0000256" key="14">
    <source>
        <dbReference type="SAM" id="Coils"/>
    </source>
</evidence>
<dbReference type="CDD" id="cd17546">
    <property type="entry name" value="REC_hyHK_CKI1_RcsC-like"/>
    <property type="match status" value="1"/>
</dbReference>
<keyword evidence="5" id="KW-0808">Transferase</keyword>
<evidence type="ECO:0000256" key="11">
    <source>
        <dbReference type="ARBA" id="ARBA00023012"/>
    </source>
</evidence>
<dbReference type="InterPro" id="IPR036097">
    <property type="entry name" value="HisK_dim/P_sf"/>
</dbReference>
<dbReference type="Gene3D" id="3.30.565.10">
    <property type="entry name" value="Histidine kinase-like ATPase, C-terminal domain"/>
    <property type="match status" value="1"/>
</dbReference>
<evidence type="ECO:0000256" key="10">
    <source>
        <dbReference type="ARBA" id="ARBA00022989"/>
    </source>
</evidence>
<dbReference type="SUPFAM" id="SSF52172">
    <property type="entry name" value="CheY-like"/>
    <property type="match status" value="1"/>
</dbReference>
<dbReference type="InterPro" id="IPR001789">
    <property type="entry name" value="Sig_transdc_resp-reg_receiver"/>
</dbReference>
<dbReference type="SMART" id="SM00387">
    <property type="entry name" value="HATPase_c"/>
    <property type="match status" value="1"/>
</dbReference>
<keyword evidence="7" id="KW-0547">Nucleotide-binding</keyword>
<dbReference type="SMART" id="SM00448">
    <property type="entry name" value="REC"/>
    <property type="match status" value="1"/>
</dbReference>
<keyword evidence="4 13" id="KW-0597">Phosphoprotein</keyword>
<dbReference type="GO" id="GO:0000155">
    <property type="term" value="F:phosphorelay sensor kinase activity"/>
    <property type="evidence" value="ECO:0007669"/>
    <property type="project" value="InterPro"/>
</dbReference>
<evidence type="ECO:0000313" key="18">
    <source>
        <dbReference type="EMBL" id="TPH15064.1"/>
    </source>
</evidence>
<keyword evidence="11" id="KW-0902">Two-component regulatory system</keyword>
<dbReference type="InterPro" id="IPR015168">
    <property type="entry name" value="SsuA/THI5"/>
</dbReference>
<feature type="domain" description="Response regulatory" evidence="17">
    <location>
        <begin position="636"/>
        <end position="750"/>
    </location>
</feature>
<evidence type="ECO:0000256" key="8">
    <source>
        <dbReference type="ARBA" id="ARBA00022777"/>
    </source>
</evidence>